<dbReference type="EMBL" id="JACHGY010000001">
    <property type="protein sequence ID" value="MBB6428854.1"/>
    <property type="molecule type" value="Genomic_DNA"/>
</dbReference>
<reference evidence="2 3" key="1">
    <citation type="submission" date="2020-08" db="EMBL/GenBank/DDBJ databases">
        <title>Genomic Encyclopedia of Type Strains, Phase IV (KMG-IV): sequencing the most valuable type-strain genomes for metagenomic binning, comparative biology and taxonomic classification.</title>
        <authorList>
            <person name="Goeker M."/>
        </authorList>
    </citation>
    <scope>NUCLEOTIDE SEQUENCE [LARGE SCALE GENOMIC DNA]</scope>
    <source>
        <strain evidence="2 3">DSM 103725</strain>
    </source>
</reference>
<protein>
    <recommendedName>
        <fullName evidence="4">Helix-turn-helix domain-containing protein</fullName>
    </recommendedName>
</protein>
<comment type="caution">
    <text evidence="2">The sequence shown here is derived from an EMBL/GenBank/DDBJ whole genome shotgun (WGS) entry which is preliminary data.</text>
</comment>
<proteinExistence type="predicted"/>
<name>A0A7X0H445_9BACT</name>
<evidence type="ECO:0000256" key="1">
    <source>
        <dbReference type="SAM" id="MobiDB-lite"/>
    </source>
</evidence>
<dbReference type="AlphaFoldDB" id="A0A7X0H445"/>
<feature type="compositionally biased region" description="Polar residues" evidence="1">
    <location>
        <begin position="25"/>
        <end position="34"/>
    </location>
</feature>
<dbReference type="Proteomes" id="UP000541810">
    <property type="component" value="Unassembled WGS sequence"/>
</dbReference>
<sequence>MTRNTQPDSWLDSYEDQDNERHKNTANSPTTAGSLTPLLVNTAEAARLLGGINPKTLQKWRDNGHLDGAWFRIDGPILYCVDALKEAVRRLCEASALTARSDPSH</sequence>
<evidence type="ECO:0008006" key="4">
    <source>
        <dbReference type="Google" id="ProtNLM"/>
    </source>
</evidence>
<accession>A0A7X0H445</accession>
<feature type="region of interest" description="Disordered" evidence="1">
    <location>
        <begin position="1"/>
        <end position="35"/>
    </location>
</feature>
<gene>
    <name evidence="2" type="ORF">HNQ40_000660</name>
</gene>
<keyword evidence="3" id="KW-1185">Reference proteome</keyword>
<organism evidence="2 3">
    <name type="scientific">Algisphaera agarilytica</name>
    <dbReference type="NCBI Taxonomy" id="1385975"/>
    <lineage>
        <taxon>Bacteria</taxon>
        <taxon>Pseudomonadati</taxon>
        <taxon>Planctomycetota</taxon>
        <taxon>Phycisphaerae</taxon>
        <taxon>Phycisphaerales</taxon>
        <taxon>Phycisphaeraceae</taxon>
        <taxon>Algisphaera</taxon>
    </lineage>
</organism>
<evidence type="ECO:0000313" key="2">
    <source>
        <dbReference type="EMBL" id="MBB6428854.1"/>
    </source>
</evidence>
<evidence type="ECO:0000313" key="3">
    <source>
        <dbReference type="Proteomes" id="UP000541810"/>
    </source>
</evidence>